<dbReference type="InterPro" id="IPR012674">
    <property type="entry name" value="Calycin"/>
</dbReference>
<dbReference type="EMBL" id="GFAC01007274">
    <property type="protein sequence ID" value="JAT91914.1"/>
    <property type="molecule type" value="mRNA"/>
</dbReference>
<dbReference type="Gene3D" id="2.40.128.20">
    <property type="match status" value="1"/>
</dbReference>
<evidence type="ECO:0000313" key="1">
    <source>
        <dbReference type="EMBL" id="JAT91914.1"/>
    </source>
</evidence>
<dbReference type="GO" id="GO:0043176">
    <property type="term" value="F:amine binding"/>
    <property type="evidence" value="ECO:0007669"/>
    <property type="project" value="InterPro"/>
</dbReference>
<sequence length="176" mass="19833">TAVAPVFASQGLADNNPALQEHQNETKCFPLEETWYMKERNYPDDPYCGGNATCVRFTEKGPFINGSTNVTVEYNPDFSLDVMLTLMSSENYTVNNLLNVHRDSDPSVNFNITMLYGDCSTCKIYRHSYANAGKGCSYWVPESQLGVNDTCCDYIYDLLCGTSPRYQIYKNCNKDA</sequence>
<dbReference type="Pfam" id="PF02098">
    <property type="entry name" value="His_binding"/>
    <property type="match status" value="1"/>
</dbReference>
<dbReference type="InterPro" id="IPR002970">
    <property type="entry name" value="Tick_his-bd"/>
</dbReference>
<dbReference type="SUPFAM" id="SSF50814">
    <property type="entry name" value="Lipocalins"/>
    <property type="match status" value="1"/>
</dbReference>
<reference evidence="1" key="1">
    <citation type="journal article" date="2017" name="Front. Cell. Infect. Microbiol.">
        <title>The Distinct Transcriptional Response of the Midgut of Amblyomma sculptum and Amblyomma aureolatum Ticks to Rickettsia rickettsii Correlates to Their Differences in Susceptibility to Infection.</title>
        <authorList>
            <person name="Martins L.A."/>
            <person name="Galletti M.F.B.M."/>
            <person name="Ribeiro J.M."/>
            <person name="Fujita A."/>
            <person name="Costa F.B."/>
            <person name="Labruna M.B."/>
            <person name="Daffre S."/>
            <person name="Fogaca A.C."/>
        </authorList>
    </citation>
    <scope>NUCLEOTIDE SEQUENCE</scope>
</reference>
<accession>A0A1E1WY44</accession>
<feature type="non-terminal residue" evidence="1">
    <location>
        <position position="1"/>
    </location>
</feature>
<name>A0A1E1WY44_9ACAR</name>
<dbReference type="GO" id="GO:0030682">
    <property type="term" value="P:symbiont-mediated perturbation of host defenses"/>
    <property type="evidence" value="ECO:0007669"/>
    <property type="project" value="InterPro"/>
</dbReference>
<proteinExistence type="evidence at transcript level"/>
<protein>
    <submittedName>
        <fullName evidence="1">Putative lipocal-1 1 lipocalin</fullName>
    </submittedName>
</protein>
<organism evidence="1">
    <name type="scientific">Amblyomma aureolatum</name>
    <dbReference type="NCBI Taxonomy" id="187763"/>
    <lineage>
        <taxon>Eukaryota</taxon>
        <taxon>Metazoa</taxon>
        <taxon>Ecdysozoa</taxon>
        <taxon>Arthropoda</taxon>
        <taxon>Chelicerata</taxon>
        <taxon>Arachnida</taxon>
        <taxon>Acari</taxon>
        <taxon>Parasitiformes</taxon>
        <taxon>Ixodida</taxon>
        <taxon>Ixodoidea</taxon>
        <taxon>Ixodidae</taxon>
        <taxon>Amblyomminae</taxon>
        <taxon>Amblyomma</taxon>
    </lineage>
</organism>
<dbReference type="AlphaFoldDB" id="A0A1E1WY44"/>